<keyword evidence="3" id="KW-1185">Reference proteome</keyword>
<organism evidence="2 3">
    <name type="scientific">Phototrophicus methaneseepsis</name>
    <dbReference type="NCBI Taxonomy" id="2710758"/>
    <lineage>
        <taxon>Bacteria</taxon>
        <taxon>Bacillati</taxon>
        <taxon>Chloroflexota</taxon>
        <taxon>Candidatus Thermofontia</taxon>
        <taxon>Phototrophicales</taxon>
        <taxon>Phototrophicaceae</taxon>
        <taxon>Phototrophicus</taxon>
    </lineage>
</organism>
<dbReference type="RefSeq" id="WP_195172431.1">
    <property type="nucleotide sequence ID" value="NZ_CP062983.1"/>
</dbReference>
<feature type="transmembrane region" description="Helical" evidence="1">
    <location>
        <begin position="167"/>
        <end position="188"/>
    </location>
</feature>
<evidence type="ECO:0000313" key="2">
    <source>
        <dbReference type="EMBL" id="QPC84368.1"/>
    </source>
</evidence>
<keyword evidence="1" id="KW-1133">Transmembrane helix</keyword>
<feature type="transmembrane region" description="Helical" evidence="1">
    <location>
        <begin position="12"/>
        <end position="36"/>
    </location>
</feature>
<reference evidence="2 3" key="1">
    <citation type="submission" date="2020-02" db="EMBL/GenBank/DDBJ databases">
        <authorList>
            <person name="Zheng R.K."/>
            <person name="Sun C.M."/>
        </authorList>
    </citation>
    <scope>NUCLEOTIDE SEQUENCE [LARGE SCALE GENOMIC DNA]</scope>
    <source>
        <strain evidence="3">rifampicinis</strain>
    </source>
</reference>
<keyword evidence="1" id="KW-0472">Membrane</keyword>
<proteinExistence type="predicted"/>
<evidence type="ECO:0000313" key="3">
    <source>
        <dbReference type="Proteomes" id="UP000594468"/>
    </source>
</evidence>
<sequence length="202" mass="22979">MMKLKAKNTSPIQTIPFLAIWAAAYIVGWMSAYFIYEIDNSLFAYGTLPHALLLTLVPGFFITLMQMYLAAPRLGIDQRQWFRYSMLGWLCSTFAYLALLHFTPGRYDVDVNLQIVVMHGTAPIVQWLSLLKNRHQNSWLWPLSAIISALVFTMIMLADPFVHTEGIALMLSSGIQAIITGAIMLWLLNQNHPSQKLKQNDM</sequence>
<name>A0A7S8ECS4_9CHLR</name>
<keyword evidence="1" id="KW-0812">Transmembrane</keyword>
<gene>
    <name evidence="2" type="ORF">G4Y79_08330</name>
</gene>
<dbReference type="AlphaFoldDB" id="A0A7S8ECS4"/>
<accession>A0A7S8ECS4</accession>
<dbReference type="EMBL" id="CP062983">
    <property type="protein sequence ID" value="QPC84368.1"/>
    <property type="molecule type" value="Genomic_DNA"/>
</dbReference>
<feature type="transmembrane region" description="Helical" evidence="1">
    <location>
        <begin position="81"/>
        <end position="99"/>
    </location>
</feature>
<feature type="transmembrane region" description="Helical" evidence="1">
    <location>
        <begin position="140"/>
        <end position="161"/>
    </location>
</feature>
<dbReference type="KEGG" id="pmet:G4Y79_08330"/>
<protein>
    <submittedName>
        <fullName evidence="2">Uncharacterized protein</fullName>
    </submittedName>
</protein>
<evidence type="ECO:0000256" key="1">
    <source>
        <dbReference type="SAM" id="Phobius"/>
    </source>
</evidence>
<dbReference type="Proteomes" id="UP000594468">
    <property type="component" value="Chromosome"/>
</dbReference>
<feature type="transmembrane region" description="Helical" evidence="1">
    <location>
        <begin position="48"/>
        <end position="69"/>
    </location>
</feature>
<feature type="transmembrane region" description="Helical" evidence="1">
    <location>
        <begin position="111"/>
        <end position="128"/>
    </location>
</feature>